<dbReference type="Proteomes" id="UP000698028">
    <property type="component" value="Unassembled WGS sequence"/>
</dbReference>
<evidence type="ECO:0000313" key="5">
    <source>
        <dbReference type="Proteomes" id="UP000698028"/>
    </source>
</evidence>
<dbReference type="PIRSF" id="PIRSF000193">
    <property type="entry name" value="Pyrrol-5-carb_rd"/>
    <property type="match status" value="1"/>
</dbReference>
<evidence type="ECO:0000256" key="2">
    <source>
        <dbReference type="HAMAP-Rule" id="MF_01925"/>
    </source>
</evidence>
<dbReference type="EMBL" id="JAHVAH010000001">
    <property type="protein sequence ID" value="MBW0145365.1"/>
    <property type="molecule type" value="Genomic_DNA"/>
</dbReference>
<gene>
    <name evidence="2" type="primary">proC</name>
    <name evidence="4" type="ORF">KTQ36_08670</name>
</gene>
<keyword evidence="5" id="KW-1185">Reference proteome</keyword>
<comment type="catalytic activity">
    <reaction evidence="2">
        <text>L-proline + NADP(+) = (S)-1-pyrroline-5-carboxylate + NADPH + 2 H(+)</text>
        <dbReference type="Rhea" id="RHEA:14109"/>
        <dbReference type="ChEBI" id="CHEBI:15378"/>
        <dbReference type="ChEBI" id="CHEBI:17388"/>
        <dbReference type="ChEBI" id="CHEBI:57783"/>
        <dbReference type="ChEBI" id="CHEBI:58349"/>
        <dbReference type="ChEBI" id="CHEBI:60039"/>
        <dbReference type="EC" id="1.5.1.2"/>
    </reaction>
</comment>
<comment type="similarity">
    <text evidence="2">Belongs to the pyrroline-5-carboxylate reductase family.</text>
</comment>
<keyword evidence="2" id="KW-0028">Amino-acid biosynthesis</keyword>
<protein>
    <recommendedName>
        <fullName evidence="2">Pyrroline-5-carboxylate reductase</fullName>
        <shortName evidence="2">P5C reductase</shortName>
        <shortName evidence="2">P5CR</shortName>
        <ecNumber evidence="2">1.5.1.2</ecNumber>
    </recommendedName>
    <alternativeName>
        <fullName evidence="2">PCA reductase</fullName>
    </alternativeName>
</protein>
<dbReference type="HAMAP" id="MF_01925">
    <property type="entry name" value="P5C_reductase"/>
    <property type="match status" value="1"/>
</dbReference>
<dbReference type="InterPro" id="IPR000304">
    <property type="entry name" value="Pyrroline-COOH_reductase"/>
</dbReference>
<name>A0ABS6V718_9SPHN</name>
<comment type="subcellular location">
    <subcellularLocation>
        <location evidence="2">Cytoplasm</location>
    </subcellularLocation>
</comment>
<comment type="caution">
    <text evidence="4">The sequence shown here is derived from an EMBL/GenBank/DDBJ whole genome shotgun (WGS) entry which is preliminary data.</text>
</comment>
<keyword evidence="1 2" id="KW-0560">Oxidoreductase</keyword>
<proteinExistence type="inferred from homology"/>
<sequence length="265" mass="27111">MLPPTSWFVGCGNMGGAMVAGWRKAGIDLSGMTAVSPSGREIEGVSVATAIPDGQPDWCFIGFKPQMLADIAPGLASHVGPGTVLLSILAGAEAQSLRSAFPDAKAIVRLMPNLPVSEGEGVTAIYSDDADETLRAQVDEVIGALGLAAWCPDESAFDVIGAIAGSGPAYLARFVDALSSAAQDEGLSAELADAIALQVAGGSALMARATGETMPALAKRVASPGGTTEAGLKVLDAEDGMEPLMRRVVKAWRKRSEEMAAAARD</sequence>
<dbReference type="InterPro" id="IPR029036">
    <property type="entry name" value="P5CR_dimer"/>
</dbReference>
<evidence type="ECO:0000259" key="3">
    <source>
        <dbReference type="Pfam" id="PF14748"/>
    </source>
</evidence>
<evidence type="ECO:0000313" key="4">
    <source>
        <dbReference type="EMBL" id="MBW0145365.1"/>
    </source>
</evidence>
<dbReference type="Pfam" id="PF14748">
    <property type="entry name" value="P5CR_dimer"/>
    <property type="match status" value="1"/>
</dbReference>
<accession>A0ABS6V718</accession>
<reference evidence="4 5" key="1">
    <citation type="submission" date="2021-07" db="EMBL/GenBank/DDBJ databases">
        <title>The draft genome sequence of Sphingomicrobium sp. B8.</title>
        <authorList>
            <person name="Mu L."/>
        </authorList>
    </citation>
    <scope>NUCLEOTIDE SEQUENCE [LARGE SCALE GENOMIC DNA]</scope>
    <source>
        <strain evidence="4 5">B8</strain>
    </source>
</reference>
<keyword evidence="2" id="KW-0963">Cytoplasm</keyword>
<comment type="catalytic activity">
    <reaction evidence="2">
        <text>L-proline + NAD(+) = (S)-1-pyrroline-5-carboxylate + NADH + 2 H(+)</text>
        <dbReference type="Rhea" id="RHEA:14105"/>
        <dbReference type="ChEBI" id="CHEBI:15378"/>
        <dbReference type="ChEBI" id="CHEBI:17388"/>
        <dbReference type="ChEBI" id="CHEBI:57540"/>
        <dbReference type="ChEBI" id="CHEBI:57945"/>
        <dbReference type="ChEBI" id="CHEBI:60039"/>
        <dbReference type="EC" id="1.5.1.2"/>
    </reaction>
</comment>
<keyword evidence="2" id="KW-0641">Proline biosynthesis</keyword>
<evidence type="ECO:0000256" key="1">
    <source>
        <dbReference type="ARBA" id="ARBA00023002"/>
    </source>
</evidence>
<comment type="function">
    <text evidence="2">Catalyzes the reduction of 1-pyrroline-5-carboxylate (PCA) to L-proline.</text>
</comment>
<dbReference type="PANTHER" id="PTHR11645">
    <property type="entry name" value="PYRROLINE-5-CARBOXYLATE REDUCTASE"/>
    <property type="match status" value="1"/>
</dbReference>
<feature type="domain" description="Pyrroline-5-carboxylate reductase dimerisation" evidence="3">
    <location>
        <begin position="154"/>
        <end position="259"/>
    </location>
</feature>
<organism evidence="4 5">
    <name type="scientific">Sphingomicrobium clamense</name>
    <dbReference type="NCBI Taxonomy" id="2851013"/>
    <lineage>
        <taxon>Bacteria</taxon>
        <taxon>Pseudomonadati</taxon>
        <taxon>Pseudomonadota</taxon>
        <taxon>Alphaproteobacteria</taxon>
        <taxon>Sphingomonadales</taxon>
        <taxon>Sphingomonadaceae</taxon>
        <taxon>Sphingomicrobium</taxon>
    </lineage>
</organism>
<dbReference type="PANTHER" id="PTHR11645:SF0">
    <property type="entry name" value="PYRROLINE-5-CARBOXYLATE REDUCTASE 3"/>
    <property type="match status" value="1"/>
</dbReference>
<comment type="pathway">
    <text evidence="2">Amino-acid biosynthesis; L-proline biosynthesis; L-proline from L-glutamate 5-semialdehyde: step 1/1.</text>
</comment>
<dbReference type="RefSeq" id="WP_218633278.1">
    <property type="nucleotide sequence ID" value="NZ_JAHVAH010000001.1"/>
</dbReference>
<dbReference type="EC" id="1.5.1.2" evidence="2"/>
<keyword evidence="2" id="KW-0521">NADP</keyword>